<proteinExistence type="predicted"/>
<comment type="caution">
    <text evidence="1">The sequence shown here is derived from an EMBL/GenBank/DDBJ whole genome shotgun (WGS) entry which is preliminary data.</text>
</comment>
<dbReference type="EMBL" id="BARS01009818">
    <property type="protein sequence ID" value="GAF79990.1"/>
    <property type="molecule type" value="Genomic_DNA"/>
</dbReference>
<organism evidence="1">
    <name type="scientific">marine sediment metagenome</name>
    <dbReference type="NCBI Taxonomy" id="412755"/>
    <lineage>
        <taxon>unclassified sequences</taxon>
        <taxon>metagenomes</taxon>
        <taxon>ecological metagenomes</taxon>
    </lineage>
</organism>
<sequence length="55" mass="6353">MLIQELTDDVIRDDPLFLAVIERNLTLLEEMGWQDASLVEQYNIIRTILGDYEGA</sequence>
<evidence type="ECO:0000313" key="1">
    <source>
        <dbReference type="EMBL" id="GAF79990.1"/>
    </source>
</evidence>
<dbReference type="AlphaFoldDB" id="X0TV48"/>
<protein>
    <submittedName>
        <fullName evidence="1">Uncharacterized protein</fullName>
    </submittedName>
</protein>
<reference evidence="1" key="1">
    <citation type="journal article" date="2014" name="Front. Microbiol.">
        <title>High frequency of phylogenetically diverse reductive dehalogenase-homologous genes in deep subseafloor sedimentary metagenomes.</title>
        <authorList>
            <person name="Kawai M."/>
            <person name="Futagami T."/>
            <person name="Toyoda A."/>
            <person name="Takaki Y."/>
            <person name="Nishi S."/>
            <person name="Hori S."/>
            <person name="Arai W."/>
            <person name="Tsubouchi T."/>
            <person name="Morono Y."/>
            <person name="Uchiyama I."/>
            <person name="Ito T."/>
            <person name="Fujiyama A."/>
            <person name="Inagaki F."/>
            <person name="Takami H."/>
        </authorList>
    </citation>
    <scope>NUCLEOTIDE SEQUENCE</scope>
    <source>
        <strain evidence="1">Expedition CK06-06</strain>
    </source>
</reference>
<accession>X0TV48</accession>
<gene>
    <name evidence="1" type="ORF">S01H1_18367</name>
</gene>
<name>X0TV48_9ZZZZ</name>